<feature type="compositionally biased region" description="Polar residues" evidence="1">
    <location>
        <begin position="77"/>
        <end position="89"/>
    </location>
</feature>
<dbReference type="InterPro" id="IPR011990">
    <property type="entry name" value="TPR-like_helical_dom_sf"/>
</dbReference>
<sequence length="981" mass="106054">MSPQLLSTPTAACAHECARSRIWNNPACAVPNMLRFHQITRYIAQTTETESENAAHHAMPTLMPEDTRNMQEPLGNPYQNPESTQSAQSAAGLGTDPFSPVTPVSVGGQGQSAPTNQSVQTYQLPFLAKVSRLAPIPGDPTNSRYGIVMRLKDVSQPQNGLGYIVRFADDPATGKQNNKQVQIIAWISKSLKVYPTTVPLTNDPSTNDVEGELHFDAWTDQKNLGAVRIQSNDGLNRTITIGELQLDFSGSGYSTGSLNGIATASSVDLGPYGPAATNSAAPAHATNTGSARHPLNSLLAAFWLAAAHFPKLRGEQLGMGAGRIVEIFQNMQNKPLADALDEIIWRGTTNSNTASPFERFAARQLIEAGAGQIREITAEHNLDVVQLDSTGQFWMRFNRNEITGLQRDIVLSVEGALNRLAAASRIAAKYDNGMGLVTTLTEAQDYRAGFDELHEWDTHTSFIQSRADARNSNLTVRGATAARGGMWDVMSRFVDICERLILPYRVEYRCDANPDTGEMVVNFTVPTSLMMPASVLTDSGWVGIREQRAAQAASYALRLAGIIAQAAFTAGTNITSLTVNGTLGSVTGAPVLSLAFTRTPFMMGTVPAFMAGQFNDPALDSDPAAVLQMLRPSAQVISFGPDRGLTPITALPIPQAILAHRVPLWRDDRELPDDLKALLGADFGRDLDVMYDGASIKGGEIFQIAEQNEDSPMSASLEIESALMGLQSEMPDLGERKPLYCEHPLMRLLVANLPDHTPQTRYVKAPDALYNSHIALARIHRDSGDLDGSLAQLQQALALAPTTAQPFVDESITYVDIAGDHAKGADVLTRGLAVAVMPGDVNFMYYRLAYSLWQTNNREAALACYAFMLGMGFHAQYEEAAEVEVRELMQEMGVDSLPDMDAVTHTLNKHGIPVAPLTSQTELLAKAAIRLVDAGFPLAADEAVWALGALSNDDRLGALRQSLRFGVLDEDAVLASERPAN</sequence>
<protein>
    <submittedName>
        <fullName evidence="2">Tetratricopeptide repeat family protein</fullName>
    </submittedName>
</protein>
<dbReference type="Gene3D" id="1.25.40.10">
    <property type="entry name" value="Tetratricopeptide repeat domain"/>
    <property type="match status" value="1"/>
</dbReference>
<accession>A0A806FHT2</accession>
<feature type="region of interest" description="Disordered" evidence="1">
    <location>
        <begin position="66"/>
        <end position="116"/>
    </location>
</feature>
<evidence type="ECO:0000313" key="2">
    <source>
        <dbReference type="EMBL" id="AEK29713.1"/>
    </source>
</evidence>
<evidence type="ECO:0000313" key="3">
    <source>
        <dbReference type="Proteomes" id="UP000008394"/>
    </source>
</evidence>
<dbReference type="SUPFAM" id="SSF48452">
    <property type="entry name" value="TPR-like"/>
    <property type="match status" value="1"/>
</dbReference>
<dbReference type="EMBL" id="CP002915">
    <property type="protein sequence ID" value="AEK29713.1"/>
    <property type="molecule type" value="Genomic_DNA"/>
</dbReference>
<evidence type="ECO:0000256" key="1">
    <source>
        <dbReference type="SAM" id="MobiDB-lite"/>
    </source>
</evidence>
<name>A0A806FHT2_BIFAN</name>
<gene>
    <name evidence="2" type="ORF">BALAC2494_00868</name>
</gene>
<organism evidence="2 3">
    <name type="scientific">Bifidobacterium animalis subsp. lactis CNCM I-2494</name>
    <dbReference type="NCBI Taxonomy" id="1042403"/>
    <lineage>
        <taxon>Bacteria</taxon>
        <taxon>Bacillati</taxon>
        <taxon>Actinomycetota</taxon>
        <taxon>Actinomycetes</taxon>
        <taxon>Bifidobacteriales</taxon>
        <taxon>Bifidobacteriaceae</taxon>
        <taxon>Bifidobacterium</taxon>
    </lineage>
</organism>
<dbReference type="AlphaFoldDB" id="A0A806FHT2"/>
<dbReference type="Proteomes" id="UP000008394">
    <property type="component" value="Chromosome"/>
</dbReference>
<proteinExistence type="predicted"/>
<dbReference type="KEGG" id="bnm:BALAC2494_00868"/>
<reference evidence="2 3" key="1">
    <citation type="journal article" date="2011" name="J. Bacteriol.">
        <title>Genome Sequence of the Probiotic Strain Bifidobacterium animalis subsp. lactis CNCM I-2494.</title>
        <authorList>
            <person name="Chervaux C."/>
            <person name="Grimaldi C."/>
            <person name="Bolotin A."/>
            <person name="Quinquis B."/>
            <person name="Legrain-Raspaud S."/>
            <person name="van Hylckama Vlieg J.E."/>
            <person name="Denariaz G."/>
            <person name="Smokvina T."/>
        </authorList>
    </citation>
    <scope>NUCLEOTIDE SEQUENCE [LARGE SCALE GENOMIC DNA]</scope>
    <source>
        <strain evidence="2 3">CNCM I-2494</strain>
    </source>
</reference>